<dbReference type="InterPro" id="IPR013249">
    <property type="entry name" value="RNA_pol_sigma70_r4_t2"/>
</dbReference>
<dbReference type="GO" id="GO:0003677">
    <property type="term" value="F:DNA binding"/>
    <property type="evidence" value="ECO:0007669"/>
    <property type="project" value="UniProtKB-KW"/>
</dbReference>
<gene>
    <name evidence="8" type="ORF">C8N28_0090</name>
</gene>
<dbReference type="RefSeq" id="WP_246012674.1">
    <property type="nucleotide sequence ID" value="NZ_SMGO01000001.1"/>
</dbReference>
<dbReference type="InterPro" id="IPR039425">
    <property type="entry name" value="RNA_pol_sigma-70-like"/>
</dbReference>
<sequence>MNSIPISFVSEPVVISRDQHVPNLFWAINACARSNDERAKELIYRKLYGYINAVISRYVKDIHDTEELVNETFIKAFKAIHTFSYADMEESKVEKFFYGWIGRIAANLSIDHLRSKKRLRIKDDSVSEEELRKVYVAPADNLEVQDILKLLSQLPDVQRIIFNLYEVEGFSHQEIAQQLKIPESTSRTYLTRAKQRLRLLYSQLMEINKRNN</sequence>
<comment type="similarity">
    <text evidence="1">Belongs to the sigma-70 factor family. ECF subfamily.</text>
</comment>
<evidence type="ECO:0000313" key="9">
    <source>
        <dbReference type="Proteomes" id="UP000294616"/>
    </source>
</evidence>
<evidence type="ECO:0000256" key="1">
    <source>
        <dbReference type="ARBA" id="ARBA00010641"/>
    </source>
</evidence>
<dbReference type="NCBIfam" id="TIGR02937">
    <property type="entry name" value="sigma70-ECF"/>
    <property type="match status" value="1"/>
</dbReference>
<dbReference type="CDD" id="cd06171">
    <property type="entry name" value="Sigma70_r4"/>
    <property type="match status" value="1"/>
</dbReference>
<keyword evidence="9" id="KW-1185">Reference proteome</keyword>
<keyword evidence="2" id="KW-0805">Transcription regulation</keyword>
<dbReference type="InterPro" id="IPR036388">
    <property type="entry name" value="WH-like_DNA-bd_sf"/>
</dbReference>
<dbReference type="InterPro" id="IPR013325">
    <property type="entry name" value="RNA_pol_sigma_r2"/>
</dbReference>
<dbReference type="Gene3D" id="1.10.10.10">
    <property type="entry name" value="Winged helix-like DNA-binding domain superfamily/Winged helix DNA-binding domain"/>
    <property type="match status" value="1"/>
</dbReference>
<feature type="domain" description="RNA polymerase sigma-70 region 2" evidence="6">
    <location>
        <begin position="44"/>
        <end position="118"/>
    </location>
</feature>
<dbReference type="SUPFAM" id="SSF88659">
    <property type="entry name" value="Sigma3 and sigma4 domains of RNA polymerase sigma factors"/>
    <property type="match status" value="1"/>
</dbReference>
<dbReference type="PANTHER" id="PTHR43133:SF8">
    <property type="entry name" value="RNA POLYMERASE SIGMA FACTOR HI_1459-RELATED"/>
    <property type="match status" value="1"/>
</dbReference>
<keyword evidence="5" id="KW-0804">Transcription</keyword>
<evidence type="ECO:0000313" key="8">
    <source>
        <dbReference type="EMBL" id="TCK84796.1"/>
    </source>
</evidence>
<dbReference type="InterPro" id="IPR007627">
    <property type="entry name" value="RNA_pol_sigma70_r2"/>
</dbReference>
<keyword evidence="3" id="KW-0731">Sigma factor</keyword>
<keyword evidence="4" id="KW-0238">DNA-binding</keyword>
<accession>A0A4R1LYZ1</accession>
<dbReference type="PANTHER" id="PTHR43133">
    <property type="entry name" value="RNA POLYMERASE ECF-TYPE SIGMA FACTO"/>
    <property type="match status" value="1"/>
</dbReference>
<evidence type="ECO:0000256" key="4">
    <source>
        <dbReference type="ARBA" id="ARBA00023125"/>
    </source>
</evidence>
<name>A0A4R1LYZ1_9SPHI</name>
<protein>
    <submittedName>
        <fullName evidence="8">RNA polymerase sigma-70 factor (ECF subfamily)</fullName>
    </submittedName>
</protein>
<proteinExistence type="inferred from homology"/>
<organism evidence="8 9">
    <name type="scientific">Albibacterium bauzanense</name>
    <dbReference type="NCBI Taxonomy" id="653929"/>
    <lineage>
        <taxon>Bacteria</taxon>
        <taxon>Pseudomonadati</taxon>
        <taxon>Bacteroidota</taxon>
        <taxon>Sphingobacteriia</taxon>
        <taxon>Sphingobacteriales</taxon>
        <taxon>Sphingobacteriaceae</taxon>
        <taxon>Albibacterium</taxon>
    </lineage>
</organism>
<dbReference type="SUPFAM" id="SSF88946">
    <property type="entry name" value="Sigma2 domain of RNA polymerase sigma factors"/>
    <property type="match status" value="1"/>
</dbReference>
<dbReference type="Pfam" id="PF08281">
    <property type="entry name" value="Sigma70_r4_2"/>
    <property type="match status" value="1"/>
</dbReference>
<evidence type="ECO:0000259" key="7">
    <source>
        <dbReference type="Pfam" id="PF08281"/>
    </source>
</evidence>
<dbReference type="InterPro" id="IPR014284">
    <property type="entry name" value="RNA_pol_sigma-70_dom"/>
</dbReference>
<evidence type="ECO:0000256" key="3">
    <source>
        <dbReference type="ARBA" id="ARBA00023082"/>
    </source>
</evidence>
<evidence type="ECO:0000259" key="6">
    <source>
        <dbReference type="Pfam" id="PF04542"/>
    </source>
</evidence>
<dbReference type="EMBL" id="SMGO01000001">
    <property type="protein sequence ID" value="TCK84796.1"/>
    <property type="molecule type" value="Genomic_DNA"/>
</dbReference>
<dbReference type="Proteomes" id="UP000294616">
    <property type="component" value="Unassembled WGS sequence"/>
</dbReference>
<evidence type="ECO:0000256" key="2">
    <source>
        <dbReference type="ARBA" id="ARBA00023015"/>
    </source>
</evidence>
<evidence type="ECO:0000256" key="5">
    <source>
        <dbReference type="ARBA" id="ARBA00023163"/>
    </source>
</evidence>
<dbReference type="Pfam" id="PF04542">
    <property type="entry name" value="Sigma70_r2"/>
    <property type="match status" value="1"/>
</dbReference>
<dbReference type="InterPro" id="IPR013324">
    <property type="entry name" value="RNA_pol_sigma_r3/r4-like"/>
</dbReference>
<dbReference type="Gene3D" id="1.10.1740.10">
    <property type="match status" value="1"/>
</dbReference>
<dbReference type="GO" id="GO:0006352">
    <property type="term" value="P:DNA-templated transcription initiation"/>
    <property type="evidence" value="ECO:0007669"/>
    <property type="project" value="InterPro"/>
</dbReference>
<reference evidence="8 9" key="1">
    <citation type="submission" date="2019-03" db="EMBL/GenBank/DDBJ databases">
        <title>Genomic Encyclopedia of Archaeal and Bacterial Type Strains, Phase II (KMG-II): from individual species to whole genera.</title>
        <authorList>
            <person name="Goeker M."/>
        </authorList>
    </citation>
    <scope>NUCLEOTIDE SEQUENCE [LARGE SCALE GENOMIC DNA]</scope>
    <source>
        <strain evidence="8 9">DSM 22554</strain>
    </source>
</reference>
<dbReference type="AlphaFoldDB" id="A0A4R1LYZ1"/>
<feature type="domain" description="RNA polymerase sigma factor 70 region 4 type 2" evidence="7">
    <location>
        <begin position="146"/>
        <end position="197"/>
    </location>
</feature>
<comment type="caution">
    <text evidence="8">The sequence shown here is derived from an EMBL/GenBank/DDBJ whole genome shotgun (WGS) entry which is preliminary data.</text>
</comment>
<dbReference type="GO" id="GO:0016987">
    <property type="term" value="F:sigma factor activity"/>
    <property type="evidence" value="ECO:0007669"/>
    <property type="project" value="UniProtKB-KW"/>
</dbReference>